<proteinExistence type="predicted"/>
<keyword evidence="5" id="KW-1185">Reference proteome</keyword>
<dbReference type="InterPro" id="IPR027785">
    <property type="entry name" value="UvrD-like_helicase_C"/>
</dbReference>
<dbReference type="EMBL" id="CP017015">
    <property type="protein sequence ID" value="AOG60397.1"/>
    <property type="molecule type" value="Genomic_DNA"/>
</dbReference>
<dbReference type="STRING" id="216938.SHELI_v1c04460"/>
<dbReference type="KEGG" id="shj:SHELI_v1c04460"/>
<dbReference type="PANTHER" id="PTHR43788:SF6">
    <property type="entry name" value="DNA HELICASE B"/>
    <property type="match status" value="1"/>
</dbReference>
<dbReference type="OrthoDB" id="9803432at2"/>
<dbReference type="Pfam" id="PF13538">
    <property type="entry name" value="UvrD_C_2"/>
    <property type="match status" value="1"/>
</dbReference>
<dbReference type="Proteomes" id="UP000094378">
    <property type="component" value="Chromosome"/>
</dbReference>
<evidence type="ECO:0000313" key="4">
    <source>
        <dbReference type="EMBL" id="AOG60397.1"/>
    </source>
</evidence>
<dbReference type="GO" id="GO:0005524">
    <property type="term" value="F:ATP binding"/>
    <property type="evidence" value="ECO:0007669"/>
    <property type="project" value="UniProtKB-KW"/>
</dbReference>
<evidence type="ECO:0000256" key="2">
    <source>
        <dbReference type="ARBA" id="ARBA00022840"/>
    </source>
</evidence>
<keyword evidence="2" id="KW-0067">ATP-binding</keyword>
<dbReference type="CDD" id="cd18809">
    <property type="entry name" value="SF1_C_RecD"/>
    <property type="match status" value="1"/>
</dbReference>
<accession>A0A1B3SKE1</accession>
<organism evidence="4 5">
    <name type="scientific">Spiroplasma helicoides</name>
    <dbReference type="NCBI Taxonomy" id="216938"/>
    <lineage>
        <taxon>Bacteria</taxon>
        <taxon>Bacillati</taxon>
        <taxon>Mycoplasmatota</taxon>
        <taxon>Mollicutes</taxon>
        <taxon>Entomoplasmatales</taxon>
        <taxon>Spiroplasmataceae</taxon>
        <taxon>Spiroplasma</taxon>
    </lineage>
</organism>
<dbReference type="CDD" id="cd17933">
    <property type="entry name" value="DEXSc_RecD-like"/>
    <property type="match status" value="1"/>
</dbReference>
<dbReference type="RefSeq" id="WP_069116305.1">
    <property type="nucleotide sequence ID" value="NZ_CP017015.1"/>
</dbReference>
<sequence length="760" mass="89084">MYKKYNRGIIERVENNNLYLRVNNILLEFSLENVNEELVRLLSRSINHTVVVEIKAYWFITRSEAKIVQVYDEQSFDFFLFETFLDVYSYTFSRNNYNFSSLYLINRFLNQVNRSHNIFEWFLTEYNLVNTPFYNLIMFFYNNQLDFELINEFFYPSFTLDLDTFTDQILEKIYNYIKNITIYIDINNYYQSIYDFLLSARFRMNDIQIQALYFALKMYRQCSETESVCLDVLEWEILKYSKIDESHDNNYLIHVDQIIEYCLENNLINNELQHLFYPSIYFDYEQGLANKLLALHARNNNQFYFLEDYILNQQIETYSDLNPDQVRAINTFMNNKVCLVSGGAGTGKTRLIQTLVDIVKFNDKDAIIKICAPSGMAANNVKNSFDKDYTDLSIDTIHRMLKGRGLNNFKYNISNKLNCDVLIIDECSMIDLRMFYHLLIATDNNIKKIVMIGDVNQLPSINVGSVFEDLIHANIFPTVYLHENMRQSENYELINFANRIIDVNNGFTAEEINQIIDNNNMENITFWFNNEPTEVYDLIVNQYRNIDLRNVRQKACQVISNVNDINKDGLYATQVLNQNITNALLNNNNRTYGFLALERVIVKKNLYKHNSNLNFDLFNGDIGVVLNIENRDVARQNNETQSLQWARIRFDAGIIEVYVDEQRRTTLVNKGEAEIQLESAFAVSLHKLQGGEYNTIVYAVAGSGASGNFHSKRTAYTAITRGRQRVFICGNRETFVQQVTTDYQNPRTNLINLLIANNDD</sequence>
<dbReference type="InterPro" id="IPR027417">
    <property type="entry name" value="P-loop_NTPase"/>
</dbReference>
<evidence type="ECO:0000256" key="1">
    <source>
        <dbReference type="ARBA" id="ARBA00022741"/>
    </source>
</evidence>
<dbReference type="AlphaFoldDB" id="A0A1B3SKE1"/>
<dbReference type="GO" id="GO:0003678">
    <property type="term" value="F:DNA helicase activity"/>
    <property type="evidence" value="ECO:0007669"/>
    <property type="project" value="UniProtKB-ARBA"/>
</dbReference>
<dbReference type="SUPFAM" id="SSF52540">
    <property type="entry name" value="P-loop containing nucleoside triphosphate hydrolases"/>
    <property type="match status" value="1"/>
</dbReference>
<protein>
    <submittedName>
        <fullName evidence="4">Exodeoxyribonuclease V alpha subunit</fullName>
    </submittedName>
</protein>
<evidence type="ECO:0000259" key="3">
    <source>
        <dbReference type="Pfam" id="PF13538"/>
    </source>
</evidence>
<dbReference type="InterPro" id="IPR050534">
    <property type="entry name" value="Coronavir_polyprotein_1ab"/>
</dbReference>
<dbReference type="Gene3D" id="3.40.50.300">
    <property type="entry name" value="P-loop containing nucleotide triphosphate hydrolases"/>
    <property type="match status" value="2"/>
</dbReference>
<dbReference type="PANTHER" id="PTHR43788">
    <property type="entry name" value="DNA2/NAM7 HELICASE FAMILY MEMBER"/>
    <property type="match status" value="1"/>
</dbReference>
<gene>
    <name evidence="4" type="primary">recD</name>
    <name evidence="4" type="ORF">SHELI_v1c04460</name>
</gene>
<dbReference type="Gene3D" id="2.30.30.940">
    <property type="match status" value="1"/>
</dbReference>
<evidence type="ECO:0000313" key="5">
    <source>
        <dbReference type="Proteomes" id="UP000094378"/>
    </source>
</evidence>
<keyword evidence="1" id="KW-0547">Nucleotide-binding</keyword>
<dbReference type="Pfam" id="PF13245">
    <property type="entry name" value="AAA_19"/>
    <property type="match status" value="1"/>
</dbReference>
<feature type="domain" description="UvrD-like helicase C-terminal" evidence="3">
    <location>
        <begin position="680"/>
        <end position="728"/>
    </location>
</feature>
<reference evidence="4 5" key="1">
    <citation type="submission" date="2016-08" db="EMBL/GenBank/DDBJ databases">
        <title>Complete genome sequence of Spiroplasma helicoides TABS-2 (DSM 22551).</title>
        <authorList>
            <person name="Shen W.-Y."/>
            <person name="Lo W.-S."/>
            <person name="Lai Y.-C."/>
            <person name="Kuo C.-H."/>
        </authorList>
    </citation>
    <scope>NUCLEOTIDE SEQUENCE [LARGE SCALE GENOMIC DNA]</scope>
    <source>
        <strain evidence="4 5">TABS-2</strain>
    </source>
</reference>
<name>A0A1B3SKE1_9MOLU</name>